<dbReference type="PANTHER" id="PTHR33116:SF67">
    <property type="entry name" value="REVERSE TRANSCRIPTASE"/>
    <property type="match status" value="1"/>
</dbReference>
<dbReference type="InterPro" id="IPR036397">
    <property type="entry name" value="RNaseH_sf"/>
</dbReference>
<dbReference type="InterPro" id="IPR012337">
    <property type="entry name" value="RNaseH-like_sf"/>
</dbReference>
<dbReference type="PROSITE" id="PS50879">
    <property type="entry name" value="RNASE_H_1"/>
    <property type="match status" value="1"/>
</dbReference>
<dbReference type="SUPFAM" id="SSF53098">
    <property type="entry name" value="Ribonuclease H-like"/>
    <property type="match status" value="1"/>
</dbReference>
<accession>A0A1S3ZZP6</accession>
<reference evidence="3" key="1">
    <citation type="submission" date="2025-08" db="UniProtKB">
        <authorList>
            <consortium name="RefSeq"/>
        </authorList>
    </citation>
    <scope>IDENTIFICATION</scope>
</reference>
<proteinExistence type="predicted"/>
<dbReference type="KEGG" id="nta:107792109"/>
<gene>
    <name evidence="3" type="primary">LOC107792109</name>
</gene>
<feature type="domain" description="RNase H type-1" evidence="2">
    <location>
        <begin position="501"/>
        <end position="630"/>
    </location>
</feature>
<name>A0A1S3ZZP6_TOBAC</name>
<dbReference type="Gene3D" id="3.30.420.10">
    <property type="entry name" value="Ribonuclease H-like superfamily/Ribonuclease H"/>
    <property type="match status" value="1"/>
</dbReference>
<evidence type="ECO:0000259" key="1">
    <source>
        <dbReference type="PROSITE" id="PS50878"/>
    </source>
</evidence>
<dbReference type="InterPro" id="IPR000477">
    <property type="entry name" value="RT_dom"/>
</dbReference>
<dbReference type="PANTHER" id="PTHR33116">
    <property type="entry name" value="REVERSE TRANSCRIPTASE ZINC-BINDING DOMAIN-CONTAINING PROTEIN-RELATED-RELATED"/>
    <property type="match status" value="1"/>
</dbReference>
<organism evidence="3">
    <name type="scientific">Nicotiana tabacum</name>
    <name type="common">Common tobacco</name>
    <dbReference type="NCBI Taxonomy" id="4097"/>
    <lineage>
        <taxon>Eukaryota</taxon>
        <taxon>Viridiplantae</taxon>
        <taxon>Streptophyta</taxon>
        <taxon>Embryophyta</taxon>
        <taxon>Tracheophyta</taxon>
        <taxon>Spermatophyta</taxon>
        <taxon>Magnoliopsida</taxon>
        <taxon>eudicotyledons</taxon>
        <taxon>Gunneridae</taxon>
        <taxon>Pentapetalae</taxon>
        <taxon>asterids</taxon>
        <taxon>lamiids</taxon>
        <taxon>Solanales</taxon>
        <taxon>Solanaceae</taxon>
        <taxon>Nicotianoideae</taxon>
        <taxon>Nicotianeae</taxon>
        <taxon>Nicotiana</taxon>
    </lineage>
</organism>
<dbReference type="Pfam" id="PF00078">
    <property type="entry name" value="RVT_1"/>
    <property type="match status" value="1"/>
</dbReference>
<dbReference type="GO" id="GO:0004523">
    <property type="term" value="F:RNA-DNA hybrid ribonuclease activity"/>
    <property type="evidence" value="ECO:0007669"/>
    <property type="project" value="InterPro"/>
</dbReference>
<dbReference type="PROSITE" id="PS50878">
    <property type="entry name" value="RT_POL"/>
    <property type="match status" value="1"/>
</dbReference>
<dbReference type="InterPro" id="IPR026960">
    <property type="entry name" value="RVT-Znf"/>
</dbReference>
<evidence type="ECO:0000313" key="3">
    <source>
        <dbReference type="RefSeq" id="XP_016469786.1"/>
    </source>
</evidence>
<dbReference type="GO" id="GO:0003676">
    <property type="term" value="F:nucleic acid binding"/>
    <property type="evidence" value="ECO:0007669"/>
    <property type="project" value="InterPro"/>
</dbReference>
<dbReference type="RefSeq" id="XP_016469786.1">
    <property type="nucleotide sequence ID" value="XM_016614300.1"/>
</dbReference>
<feature type="domain" description="Reverse transcriptase" evidence="1">
    <location>
        <begin position="1"/>
        <end position="253"/>
    </location>
</feature>
<dbReference type="OrthoDB" id="914170at2759"/>
<dbReference type="InterPro" id="IPR002156">
    <property type="entry name" value="RNaseH_domain"/>
</dbReference>
<dbReference type="InterPro" id="IPR044730">
    <property type="entry name" value="RNase_H-like_dom_plant"/>
</dbReference>
<dbReference type="Pfam" id="PF13456">
    <property type="entry name" value="RVT_3"/>
    <property type="match status" value="1"/>
</dbReference>
<dbReference type="SMR" id="A0A1S3ZZP6"/>
<protein>
    <submittedName>
        <fullName evidence="3">Uncharacterized protein</fullName>
    </submittedName>
</protein>
<dbReference type="Pfam" id="PF13966">
    <property type="entry name" value="zf-RVT"/>
    <property type="match status" value="1"/>
</dbReference>
<dbReference type="PaxDb" id="4097-A0A1S3ZZP6"/>
<evidence type="ECO:0000259" key="2">
    <source>
        <dbReference type="PROSITE" id="PS50879"/>
    </source>
</evidence>
<dbReference type="AlphaFoldDB" id="A0A1S3ZZP6"/>
<dbReference type="InterPro" id="IPR043502">
    <property type="entry name" value="DNA/RNA_pol_sf"/>
</dbReference>
<dbReference type="CDD" id="cd06222">
    <property type="entry name" value="RNase_H_like"/>
    <property type="match status" value="1"/>
</dbReference>
<sequence length="667" mass="77104">MEQNEKLNNNPTREEIKHVVFGLNGDSAGGPDGFTGLFYQSCWEIIGEDIVQMEIVTDMRLRTRAGPNVVIKLDMTKAYDRFSWLFLTKVLRKVGFSERFIGLVFDLIGNNWYSVLINGQPHGFFKSLGGVKQGDLLSPTRFILAAEALSRGLNSLHTNLYFYGFGMPKWSPKINHLAYADDTIIFSSSDATSLRLIMEILQVYENASGQRFNKGKSAVYIHHLVDQEVVRKVERTTGIGRQDFPFTYLGCPIFYARRKMEHYQGLLTKVLDKLQTWKDFAIDDNIHNVSDVGEDETKGNFTVKSAWDYLRRREDPRRAYCLIWIKGMPFKIAFFMWKIWRAKLPLDDFMRKLGYSMASKCWFCAEPNEETLTHLFYTANAVRTVWKYFLNMAGIATEGLSLHQAITKCWTAAVLPRIKPILQALPSCICWELWKRRNILKHGEVVSVSRVIYQVSNTLQSLIKLRKLGLHVPHKWQDMLLVLENYTPKLKFEKVPWEFPLEGWIKANTDGASRGNPGRSSIGVCLRDEYGDVQYTVGWEINEGSNNEVEAEAMVEPLRISRSLNYSNIWLQTDSLLMKNIIDGIWKPPWNIVEQVEEIRRLKERCNLRISHIFREGNKLSDHLANYALDFGPIEAYPFRDLDNQSRKIVNEDKSQCPYIRVKVSRS</sequence>
<dbReference type="SUPFAM" id="SSF56672">
    <property type="entry name" value="DNA/RNA polymerases"/>
    <property type="match status" value="1"/>
</dbReference>